<organism evidence="1 2">
    <name type="scientific">Phenylobacterium haematophilum</name>
    <dbReference type="NCBI Taxonomy" id="98513"/>
    <lineage>
        <taxon>Bacteria</taxon>
        <taxon>Pseudomonadati</taxon>
        <taxon>Pseudomonadota</taxon>
        <taxon>Alphaproteobacteria</taxon>
        <taxon>Caulobacterales</taxon>
        <taxon>Caulobacteraceae</taxon>
        <taxon>Phenylobacterium</taxon>
    </lineage>
</organism>
<dbReference type="EMBL" id="JACIDK010000003">
    <property type="protein sequence ID" value="MBB3891632.1"/>
    <property type="molecule type" value="Genomic_DNA"/>
</dbReference>
<dbReference type="AlphaFoldDB" id="A0A840A2G8"/>
<dbReference type="Proteomes" id="UP000530564">
    <property type="component" value="Unassembled WGS sequence"/>
</dbReference>
<name>A0A840A2G8_9CAUL</name>
<proteinExistence type="predicted"/>
<comment type="caution">
    <text evidence="1">The sequence shown here is derived from an EMBL/GenBank/DDBJ whole genome shotgun (WGS) entry which is preliminary data.</text>
</comment>
<evidence type="ECO:0000313" key="2">
    <source>
        <dbReference type="Proteomes" id="UP000530564"/>
    </source>
</evidence>
<keyword evidence="2" id="KW-1185">Reference proteome</keyword>
<sequence length="195" mass="21062">MGFALDLASIEGLDKDEALRRLGYVDTGRKTDRIGRDVAWATTSKGRVVVIARYGWLKPERLADLSAGTSLVAGRFETHVGDSNAWGYRDGDCVWSVLYPAEGSGLTVEGAPPPEFAVIRDRLLAERRAEANDGDEPDEDLFDLPEALVAAIGGWTPEGEGSEDLQFFIAASDGTAEPSSEGFLGRLLKVFGRSR</sequence>
<gene>
    <name evidence="1" type="ORF">GGQ61_002360</name>
</gene>
<reference evidence="1 2" key="1">
    <citation type="submission" date="2020-08" db="EMBL/GenBank/DDBJ databases">
        <title>Genomic Encyclopedia of Type Strains, Phase IV (KMG-IV): sequencing the most valuable type-strain genomes for metagenomic binning, comparative biology and taxonomic classification.</title>
        <authorList>
            <person name="Goeker M."/>
        </authorList>
    </citation>
    <scope>NUCLEOTIDE SEQUENCE [LARGE SCALE GENOMIC DNA]</scope>
    <source>
        <strain evidence="1 2">DSM 21793</strain>
    </source>
</reference>
<dbReference type="RefSeq" id="WP_183772810.1">
    <property type="nucleotide sequence ID" value="NZ_JACIDK010000003.1"/>
</dbReference>
<protein>
    <submittedName>
        <fullName evidence="1">Uncharacterized protein</fullName>
    </submittedName>
</protein>
<accession>A0A840A2G8</accession>
<evidence type="ECO:0000313" key="1">
    <source>
        <dbReference type="EMBL" id="MBB3891632.1"/>
    </source>
</evidence>